<sequence length="529" mass="60933">MIGYHLDNVRQALYKHTSILLSDRHIISTMNSLSEDFIQLVDLPDELILIIMNKVKPKVLLLCSIITIGNNRLEKLALDMCHSIDLTFDYFQSPNQFIIPRFYTHVMPCIINNIQSLTLSIQHIPNMITFVERYCNGTLPNLTYLKIIIGRQNSMTGTPYTLDIPKTRLESSVFQVEVNKKLVPKNGWIPMSNAARTLSKFLCSLSVPSIVSFELEDDCILTNIFNDDDLFFPESIHLTHIRITLFKFEHCICLLNQLGLQLCSFVVNVMFVSASDAGIFSKIKSLLNSKETPKHFIDGFDLDKDIISYMPHLCQFHFHIRSILPNASHVEIDTIRQTFMKQQQPVDCAIDYFNNNHGQCQIYSLPFIGTRLDFVSNRFPLFDTNKTFSMVTKLLLFDDIQPFESAFFESVSRTLPHLKTLDIMNELEQQEKIETTTNNLEFTHLTTLILFDIHLDYAEQLLCRSHLPSLIELAIDSNILLKIIAQDQQQAKGNCSRIGTLLTSHPFYHSIDTLRNFFPRDSYVPHPKE</sequence>
<comment type="caution">
    <text evidence="1">The sequence shown here is derived from an EMBL/GenBank/DDBJ whole genome shotgun (WGS) entry which is preliminary data.</text>
</comment>
<dbReference type="EMBL" id="CAJOBR010001204">
    <property type="protein sequence ID" value="CAF4587604.1"/>
    <property type="molecule type" value="Genomic_DNA"/>
</dbReference>
<accession>A0A821B9S3</accession>
<reference evidence="1" key="1">
    <citation type="submission" date="2021-02" db="EMBL/GenBank/DDBJ databases">
        <authorList>
            <person name="Nowell W R."/>
        </authorList>
    </citation>
    <scope>NUCLEOTIDE SEQUENCE</scope>
</reference>
<dbReference type="AlphaFoldDB" id="A0A821B9S3"/>
<proteinExistence type="predicted"/>
<gene>
    <name evidence="1" type="ORF">QYT958_LOCUS10685</name>
</gene>
<evidence type="ECO:0000313" key="2">
    <source>
        <dbReference type="Proteomes" id="UP000663848"/>
    </source>
</evidence>
<evidence type="ECO:0008006" key="3">
    <source>
        <dbReference type="Google" id="ProtNLM"/>
    </source>
</evidence>
<organism evidence="1 2">
    <name type="scientific">Rotaria socialis</name>
    <dbReference type="NCBI Taxonomy" id="392032"/>
    <lineage>
        <taxon>Eukaryota</taxon>
        <taxon>Metazoa</taxon>
        <taxon>Spiralia</taxon>
        <taxon>Gnathifera</taxon>
        <taxon>Rotifera</taxon>
        <taxon>Eurotatoria</taxon>
        <taxon>Bdelloidea</taxon>
        <taxon>Philodinida</taxon>
        <taxon>Philodinidae</taxon>
        <taxon>Rotaria</taxon>
    </lineage>
</organism>
<name>A0A821B9S3_9BILA</name>
<dbReference type="Proteomes" id="UP000663848">
    <property type="component" value="Unassembled WGS sequence"/>
</dbReference>
<evidence type="ECO:0000313" key="1">
    <source>
        <dbReference type="EMBL" id="CAF4587604.1"/>
    </source>
</evidence>
<protein>
    <recommendedName>
        <fullName evidence="3">F-box domain-containing protein</fullName>
    </recommendedName>
</protein>